<accession>A0A1L2BWS9</accession>
<evidence type="ECO:0000313" key="2">
    <source>
        <dbReference type="Proteomes" id="UP000225722"/>
    </source>
</evidence>
<evidence type="ECO:0000313" key="1">
    <source>
        <dbReference type="EMBL" id="ALY07485.1"/>
    </source>
</evidence>
<sequence>MITELRQAIIERLEQRFSSRAKIISDDTDGDTTAKLQHRGDQIIRVTYAGTSFEPPTSPDDVAIQIANRSYQISVEIRDLRTEDKTVQLLEDIQARMMGFCPKVDGVTGQFYLQNNNFKQNDSGTYFYTINIAIPSRVLKSYV</sequence>
<dbReference type="Pfam" id="PF09646">
    <property type="entry name" value="Gp37"/>
    <property type="match status" value="1"/>
</dbReference>
<dbReference type="InterPro" id="IPR018602">
    <property type="entry name" value="Gp37/STM4215"/>
</dbReference>
<dbReference type="Gene3D" id="3.30.2000.10">
    <property type="entry name" value="Phage tail protein-like"/>
    <property type="match status" value="1"/>
</dbReference>
<dbReference type="EMBL" id="KU230356">
    <property type="protein sequence ID" value="ALY07485.1"/>
    <property type="molecule type" value="Genomic_DNA"/>
</dbReference>
<name>A0A1L2BWS9_9CAUD</name>
<dbReference type="InterPro" id="IPR038042">
    <property type="entry name" value="Gp37-like"/>
</dbReference>
<gene>
    <name evidence="1" type="ORF">2AV2_33</name>
</gene>
<protein>
    <submittedName>
        <fullName evidence="1">Uncharacterized protein</fullName>
    </submittedName>
</protein>
<proteinExistence type="predicted"/>
<reference evidence="2" key="1">
    <citation type="submission" date="2015-12" db="EMBL/GenBank/DDBJ databases">
        <authorList>
            <person name="Sencilo A."/>
            <person name="Bamford D.H."/>
            <person name="Roine E."/>
        </authorList>
    </citation>
    <scope>NUCLEOTIDE SEQUENCE [LARGE SCALE GENOMIC DNA]</scope>
</reference>
<dbReference type="Proteomes" id="UP000225722">
    <property type="component" value="Segment"/>
</dbReference>
<keyword evidence="2" id="KW-1185">Reference proteome</keyword>
<organism evidence="1 2">
    <name type="scientific">Nodularia phage vB_NpeS-2AV2</name>
    <dbReference type="NCBI Taxonomy" id="1777122"/>
    <lineage>
        <taxon>Viruses</taxon>
        <taxon>Duplodnaviria</taxon>
        <taxon>Heunggongvirae</taxon>
        <taxon>Uroviricota</taxon>
        <taxon>Caudoviricetes</taxon>
        <taxon>Ravarandavirus</taxon>
        <taxon>Ravarandavirus rv2AV2</taxon>
    </lineage>
</organism>